<gene>
    <name evidence="6" type="ORF">OXX778_LOCUS1162</name>
</gene>
<sequence>MSDSKEQEVTKQTGPMYINPNKNYGLIIPSKTKAQTALQKPKTTVKPCIFDEDDDEEMPNTSISNTKSKSTLNQVNTSSSLLKKQTQIQIEKALQEDQNVFEYDEIYDELEKEKHKIDPKLKKNESKEPKYIVGIMKAAAKRKLELEKVQERKIQKEREEEGDLWSDKEVFVTSAYRKKMEERQQIEEEERRQEQIENLLDVRKQKDLSGFYYSLLKMRTGEMVIEEEGEKEKRLEKERQEAIKFKENKSTQQKTYRNKNEQESDQEEEEIEAEPAKLDEQILKESENVTEKEVDNIGELEPKKMKHEETQKEEIKENIEPVEEIKLTKEEQRQQRLKKLFEKRTVGAKFDQELQEYFQRKSILAQKNYIERE</sequence>
<name>A0A813M5Z0_9BILA</name>
<dbReference type="EMBL" id="CAJNOC010000070">
    <property type="protein sequence ID" value="CAF0712039.1"/>
    <property type="molecule type" value="Genomic_DNA"/>
</dbReference>
<dbReference type="GO" id="GO:0000381">
    <property type="term" value="P:regulation of alternative mRNA splicing, via spliceosome"/>
    <property type="evidence" value="ECO:0007669"/>
    <property type="project" value="InterPro"/>
</dbReference>
<proteinExistence type="inferred from homology"/>
<evidence type="ECO:0000259" key="5">
    <source>
        <dbReference type="Pfam" id="PF09745"/>
    </source>
</evidence>
<dbReference type="Pfam" id="PF09745">
    <property type="entry name" value="NSRP1_N"/>
    <property type="match status" value="1"/>
</dbReference>
<evidence type="ECO:0000256" key="1">
    <source>
        <dbReference type="ARBA" id="ARBA00010126"/>
    </source>
</evidence>
<dbReference type="Proteomes" id="UP000663879">
    <property type="component" value="Unassembled WGS sequence"/>
</dbReference>
<comment type="similarity">
    <text evidence="1">Belongs to the NSRP1 family.</text>
</comment>
<organism evidence="6 7">
    <name type="scientific">Brachionus calyciflorus</name>
    <dbReference type="NCBI Taxonomy" id="104777"/>
    <lineage>
        <taxon>Eukaryota</taxon>
        <taxon>Metazoa</taxon>
        <taxon>Spiralia</taxon>
        <taxon>Gnathifera</taxon>
        <taxon>Rotifera</taxon>
        <taxon>Eurotatoria</taxon>
        <taxon>Monogononta</taxon>
        <taxon>Pseudotrocha</taxon>
        <taxon>Ploima</taxon>
        <taxon>Brachionidae</taxon>
        <taxon>Brachionus</taxon>
    </lineage>
</organism>
<evidence type="ECO:0000313" key="7">
    <source>
        <dbReference type="Proteomes" id="UP000663879"/>
    </source>
</evidence>
<keyword evidence="2 3" id="KW-0175">Coiled coil</keyword>
<dbReference type="PANTHER" id="PTHR31938">
    <property type="entry name" value="NUCLEAR SPECKLE SPLICING REGULATORY PROTEIN 1"/>
    <property type="match status" value="1"/>
</dbReference>
<feature type="region of interest" description="Disordered" evidence="4">
    <location>
        <begin position="1"/>
        <end position="23"/>
    </location>
</feature>
<evidence type="ECO:0000256" key="3">
    <source>
        <dbReference type="SAM" id="Coils"/>
    </source>
</evidence>
<dbReference type="OrthoDB" id="446635at2759"/>
<feature type="compositionally biased region" description="Basic and acidic residues" evidence="4">
    <location>
        <begin position="230"/>
        <end position="249"/>
    </location>
</feature>
<feature type="compositionally biased region" description="Low complexity" evidence="4">
    <location>
        <begin position="60"/>
        <end position="71"/>
    </location>
</feature>
<dbReference type="InterPro" id="IPR042816">
    <property type="entry name" value="Nsrp1"/>
</dbReference>
<protein>
    <recommendedName>
        <fullName evidence="5">Nuclear speckle splicing regulatory protein 1 N-terminal domain-containing protein</fullName>
    </recommendedName>
</protein>
<dbReference type="InterPro" id="IPR018612">
    <property type="entry name" value="NSRP1_N"/>
</dbReference>
<comment type="caution">
    <text evidence="6">The sequence shown here is derived from an EMBL/GenBank/DDBJ whole genome shotgun (WGS) entry which is preliminary data.</text>
</comment>
<feature type="region of interest" description="Disordered" evidence="4">
    <location>
        <begin position="226"/>
        <end position="276"/>
    </location>
</feature>
<dbReference type="PANTHER" id="PTHR31938:SF4">
    <property type="entry name" value="NUCLEAR SPECKLE SPLICING REGULATORY PROTEIN 1"/>
    <property type="match status" value="1"/>
</dbReference>
<reference evidence="6" key="1">
    <citation type="submission" date="2021-02" db="EMBL/GenBank/DDBJ databases">
        <authorList>
            <person name="Nowell W R."/>
        </authorList>
    </citation>
    <scope>NUCLEOTIDE SEQUENCE</scope>
    <source>
        <strain evidence="6">Ploen Becks lab</strain>
    </source>
</reference>
<evidence type="ECO:0000256" key="2">
    <source>
        <dbReference type="ARBA" id="ARBA00023054"/>
    </source>
</evidence>
<evidence type="ECO:0000256" key="4">
    <source>
        <dbReference type="SAM" id="MobiDB-lite"/>
    </source>
</evidence>
<keyword evidence="7" id="KW-1185">Reference proteome</keyword>
<feature type="coiled-coil region" evidence="3">
    <location>
        <begin position="139"/>
        <end position="206"/>
    </location>
</feature>
<feature type="region of interest" description="Disordered" evidence="4">
    <location>
        <begin position="50"/>
        <end position="74"/>
    </location>
</feature>
<evidence type="ECO:0000313" key="6">
    <source>
        <dbReference type="EMBL" id="CAF0712039.1"/>
    </source>
</evidence>
<feature type="domain" description="Nuclear speckle splicing regulatory protein 1 N-terminal" evidence="5">
    <location>
        <begin position="87"/>
        <end position="205"/>
    </location>
</feature>
<accession>A0A813M5Z0</accession>
<dbReference type="AlphaFoldDB" id="A0A813M5Z0"/>
<feature type="compositionally biased region" description="Acidic residues" evidence="4">
    <location>
        <begin position="263"/>
        <end position="273"/>
    </location>
</feature>